<feature type="transmembrane region" description="Helical" evidence="6">
    <location>
        <begin position="7"/>
        <end position="24"/>
    </location>
</feature>
<dbReference type="Proteomes" id="UP000186583">
    <property type="component" value="Unassembled WGS sequence"/>
</dbReference>
<keyword evidence="2" id="KW-0813">Transport</keyword>
<dbReference type="OrthoDB" id="2250022at2759"/>
<evidence type="ECO:0000256" key="6">
    <source>
        <dbReference type="SAM" id="Phobius"/>
    </source>
</evidence>
<dbReference type="EMBL" id="MPGH01000104">
    <property type="protein sequence ID" value="OLN87146.1"/>
    <property type="molecule type" value="Genomic_DNA"/>
</dbReference>
<keyword evidence="4 6" id="KW-1133">Transmembrane helix</keyword>
<protein>
    <submittedName>
        <fullName evidence="7">Uncharacterized protein</fullName>
    </submittedName>
</protein>
<dbReference type="AlphaFoldDB" id="A0A1Q8RS21"/>
<dbReference type="PANTHER" id="PTHR43791:SF13">
    <property type="entry name" value="MAJOR FACILITATOR SUPERFAMILY (MFS) PROFILE DOMAIN-CONTAINING PROTEIN"/>
    <property type="match status" value="1"/>
</dbReference>
<dbReference type="PANTHER" id="PTHR43791">
    <property type="entry name" value="PERMEASE-RELATED"/>
    <property type="match status" value="1"/>
</dbReference>
<accession>A0A1Q8RS21</accession>
<keyword evidence="5 6" id="KW-0472">Membrane</keyword>
<evidence type="ECO:0000313" key="7">
    <source>
        <dbReference type="EMBL" id="OLN87146.1"/>
    </source>
</evidence>
<feature type="transmembrane region" description="Helical" evidence="6">
    <location>
        <begin position="44"/>
        <end position="62"/>
    </location>
</feature>
<dbReference type="InterPro" id="IPR036259">
    <property type="entry name" value="MFS_trans_sf"/>
</dbReference>
<gene>
    <name evidence="7" type="ORF">CCHL11_08965</name>
</gene>
<dbReference type="STRING" id="708187.A0A1Q8RS21"/>
<dbReference type="GO" id="GO:0016020">
    <property type="term" value="C:membrane"/>
    <property type="evidence" value="ECO:0007669"/>
    <property type="project" value="UniProtKB-SubCell"/>
</dbReference>
<comment type="caution">
    <text evidence="7">The sequence shown here is derived from an EMBL/GenBank/DDBJ whole genome shotgun (WGS) entry which is preliminary data.</text>
</comment>
<dbReference type="GO" id="GO:0022857">
    <property type="term" value="F:transmembrane transporter activity"/>
    <property type="evidence" value="ECO:0007669"/>
    <property type="project" value="TreeGrafter"/>
</dbReference>
<feature type="transmembrane region" description="Helical" evidence="6">
    <location>
        <begin position="116"/>
        <end position="137"/>
    </location>
</feature>
<organism evidence="7 8">
    <name type="scientific">Colletotrichum chlorophyti</name>
    <dbReference type="NCBI Taxonomy" id="708187"/>
    <lineage>
        <taxon>Eukaryota</taxon>
        <taxon>Fungi</taxon>
        <taxon>Dikarya</taxon>
        <taxon>Ascomycota</taxon>
        <taxon>Pezizomycotina</taxon>
        <taxon>Sordariomycetes</taxon>
        <taxon>Hypocreomycetidae</taxon>
        <taxon>Glomerellales</taxon>
        <taxon>Glomerellaceae</taxon>
        <taxon>Colletotrichum</taxon>
    </lineage>
</organism>
<evidence type="ECO:0000256" key="1">
    <source>
        <dbReference type="ARBA" id="ARBA00004141"/>
    </source>
</evidence>
<evidence type="ECO:0000256" key="3">
    <source>
        <dbReference type="ARBA" id="ARBA00022692"/>
    </source>
</evidence>
<reference evidence="7 8" key="1">
    <citation type="submission" date="2016-11" db="EMBL/GenBank/DDBJ databases">
        <title>Draft Genome Assembly of Colletotrichum chlorophyti a pathogen of herbaceous plants.</title>
        <authorList>
            <person name="Gan P."/>
            <person name="Narusaka M."/>
            <person name="Tsushima A."/>
            <person name="Narusaka Y."/>
            <person name="Takano Y."/>
            <person name="Shirasu K."/>
        </authorList>
    </citation>
    <scope>NUCLEOTIDE SEQUENCE [LARGE SCALE GENOMIC DNA]</scope>
    <source>
        <strain evidence="7 8">NTL11</strain>
    </source>
</reference>
<evidence type="ECO:0000256" key="4">
    <source>
        <dbReference type="ARBA" id="ARBA00022989"/>
    </source>
</evidence>
<sequence length="161" mass="17721">MALRDPFTYLFSAIHFCLIIAQSYKDFFPSILATLGFTDTTTYLIQAPPPIIAFLVTLAVSWSSGRMLEHGYHIIVPILLTLAGCVVMITTLNVGARYFSMILLVTGPFVGLNTGGGAIIVGCGLTVILVLITKWYCRKKNAKLEEQERITGDPKGWRYAS</sequence>
<feature type="transmembrane region" description="Helical" evidence="6">
    <location>
        <begin position="74"/>
        <end position="96"/>
    </location>
</feature>
<proteinExistence type="predicted"/>
<keyword evidence="3 6" id="KW-0812">Transmembrane</keyword>
<dbReference type="SUPFAM" id="SSF103473">
    <property type="entry name" value="MFS general substrate transporter"/>
    <property type="match status" value="1"/>
</dbReference>
<evidence type="ECO:0000256" key="2">
    <source>
        <dbReference type="ARBA" id="ARBA00022448"/>
    </source>
</evidence>
<evidence type="ECO:0000256" key="5">
    <source>
        <dbReference type="ARBA" id="ARBA00023136"/>
    </source>
</evidence>
<comment type="subcellular location">
    <subcellularLocation>
        <location evidence="1">Membrane</location>
        <topology evidence="1">Multi-pass membrane protein</topology>
    </subcellularLocation>
</comment>
<name>A0A1Q8RS21_9PEZI</name>
<evidence type="ECO:0000313" key="8">
    <source>
        <dbReference type="Proteomes" id="UP000186583"/>
    </source>
</evidence>
<keyword evidence="8" id="KW-1185">Reference proteome</keyword>